<dbReference type="InterPro" id="IPR029045">
    <property type="entry name" value="ClpP/crotonase-like_dom_sf"/>
</dbReference>
<evidence type="ECO:0000313" key="2">
    <source>
        <dbReference type="EMBL" id="NJP38442.1"/>
    </source>
</evidence>
<sequence length="497" mass="55795">MKRLLLGSTILLVTACSGEQDDYEELAELAGETPEDHDPANYVPDLEETELEELSISELQQLANPITPPSNQLSQEEMREDADTLLRLFRYGYGPMEYYGGEDVFLEHHSELIDWIEEAETDISARNFMNRVKETYAFVTDQHLFLGSGVPFEREEGFYYIEDVFVNQDNDEWFLEDAQILSINGDNPDEWIVPHISEEGKLEHIIGRSTAAADSWQVETEDETLDVTAVRPLGTASPSTDTFAESMTEGEIPIIRFGSMTVYDDDDVSYDDMLDSVQTVEEADAAIIDLRGNRGGLGIFVTRWVHDLTGSPPAESTEVGLKTNTNHILLSNMRDIYEEEGMEVVTFYDHIEPEMFRGFDASEVPVEPDIDVTSFDDQWEEAEEPIAEEPQLNTPLYILVDEETGSASEYMVMSLQSFENAHIIGVPTMGALISDAGSYVQLPNSHMPVQMPAFLLWNPDAYGREGFGLEPDIWIAPADALENVSAWVDRVHASDTP</sequence>
<reference evidence="2 3" key="1">
    <citation type="submission" date="2020-03" db="EMBL/GenBank/DDBJ databases">
        <title>Assessment of the enzymatic potential of alkaline-tolerant lipase obtained from Bacillus luteus H11 (technogenic soil) for the bioremediation of saline soils contaminated with petroleum substances.</title>
        <authorList>
            <person name="Kalwasinska A."/>
        </authorList>
    </citation>
    <scope>NUCLEOTIDE SEQUENCE [LARGE SCALE GENOMIC DNA]</scope>
    <source>
        <strain evidence="2 3">H11</strain>
    </source>
</reference>
<comment type="caution">
    <text evidence="2">The sequence shown here is derived from an EMBL/GenBank/DDBJ whole genome shotgun (WGS) entry which is preliminary data.</text>
</comment>
<dbReference type="GO" id="GO:0006508">
    <property type="term" value="P:proteolysis"/>
    <property type="evidence" value="ECO:0007669"/>
    <property type="project" value="InterPro"/>
</dbReference>
<proteinExistence type="predicted"/>
<dbReference type="PANTHER" id="PTHR32060:SF22">
    <property type="entry name" value="CARBOXYL-TERMINAL-PROCESSING PEPTIDASE 3, CHLOROPLASTIC"/>
    <property type="match status" value="1"/>
</dbReference>
<keyword evidence="3" id="KW-1185">Reference proteome</keyword>
<dbReference type="AlphaFoldDB" id="A0A969PQD4"/>
<dbReference type="PROSITE" id="PS51257">
    <property type="entry name" value="PROKAR_LIPOPROTEIN"/>
    <property type="match status" value="1"/>
</dbReference>
<dbReference type="EMBL" id="JAATHJ010000022">
    <property type="protein sequence ID" value="NJP38442.1"/>
    <property type="molecule type" value="Genomic_DNA"/>
</dbReference>
<gene>
    <name evidence="2" type="ORF">HCN83_12670</name>
</gene>
<organism evidence="2 3">
    <name type="scientific">Alkalicoccus luteus</name>
    <dbReference type="NCBI Taxonomy" id="1237094"/>
    <lineage>
        <taxon>Bacteria</taxon>
        <taxon>Bacillati</taxon>
        <taxon>Bacillota</taxon>
        <taxon>Bacilli</taxon>
        <taxon>Bacillales</taxon>
        <taxon>Bacillaceae</taxon>
        <taxon>Alkalicoccus</taxon>
    </lineage>
</organism>
<dbReference type="SUPFAM" id="SSF52096">
    <property type="entry name" value="ClpP/crotonase"/>
    <property type="match status" value="1"/>
</dbReference>
<dbReference type="RefSeq" id="WP_168007925.1">
    <property type="nucleotide sequence ID" value="NZ_JAATHJ010000022.1"/>
</dbReference>
<evidence type="ECO:0000259" key="1">
    <source>
        <dbReference type="Pfam" id="PF03572"/>
    </source>
</evidence>
<feature type="domain" description="Tail specific protease" evidence="1">
    <location>
        <begin position="265"/>
        <end position="473"/>
    </location>
</feature>
<dbReference type="PANTHER" id="PTHR32060">
    <property type="entry name" value="TAIL-SPECIFIC PROTEASE"/>
    <property type="match status" value="1"/>
</dbReference>
<dbReference type="Gene3D" id="3.90.226.10">
    <property type="entry name" value="2-enoyl-CoA Hydratase, Chain A, domain 1"/>
    <property type="match status" value="1"/>
</dbReference>
<dbReference type="GO" id="GO:0004175">
    <property type="term" value="F:endopeptidase activity"/>
    <property type="evidence" value="ECO:0007669"/>
    <property type="project" value="TreeGrafter"/>
</dbReference>
<dbReference type="InterPro" id="IPR005151">
    <property type="entry name" value="Tail-specific_protease"/>
</dbReference>
<protein>
    <recommendedName>
        <fullName evidence="1">Tail specific protease domain-containing protein</fullName>
    </recommendedName>
</protein>
<accession>A0A969PQD4</accession>
<dbReference type="Proteomes" id="UP000752012">
    <property type="component" value="Unassembled WGS sequence"/>
</dbReference>
<name>A0A969PQD4_9BACI</name>
<dbReference type="Pfam" id="PF03572">
    <property type="entry name" value="Peptidase_S41"/>
    <property type="match status" value="1"/>
</dbReference>
<evidence type="ECO:0000313" key="3">
    <source>
        <dbReference type="Proteomes" id="UP000752012"/>
    </source>
</evidence>
<dbReference type="GO" id="GO:0008236">
    <property type="term" value="F:serine-type peptidase activity"/>
    <property type="evidence" value="ECO:0007669"/>
    <property type="project" value="InterPro"/>
</dbReference>